<dbReference type="GeneID" id="9640924"/>
<dbReference type="Pfam" id="PF07859">
    <property type="entry name" value="Abhydrolase_3"/>
    <property type="match status" value="1"/>
</dbReference>
<dbReference type="EMBL" id="GL377719">
    <property type="protein sequence ID" value="EFJ05577.1"/>
    <property type="molecule type" value="Genomic_DNA"/>
</dbReference>
<accession>D8TCR3</accession>
<comment type="similarity">
    <text evidence="1">Belongs to the 'GDXG' lipolytic enzyme family.</text>
</comment>
<sequence length="378" mass="42484">MLLQSEHMEPEEDSSAEELQLKESKEVVPLNTWVLISNLKLAYNLTRNSDGSFNRNLDEFLDRKVPVSSVEREDDPVTFMDVTIDRTSGIWSRIFIPRASHNNNASSTTHGTPIFFYFHGGSFVHMSANSAVYHTVCQQLARLCQAVVISVNYRRAPEHKYPAAYNDCYAALTWLKVQVLRGVAHAWLPRTADLGRCFLVGDSNGGNIVHHVGVRAAESGAELGPLRVAGHILIIPMFGGNRRTQSELRFDGQYFVTIKDRDFYWQSFLPAGADRDHPACNIFGPSSRSLEGVVLPPSLVAVAGLDMIKDWQLQYVEGMRNAGKDVELLFLEEATVGFFIFPNTGHFHRLMDKITAFIDRDGDQHLTRRTGITRRTTT</sequence>
<dbReference type="FunCoup" id="D8TCR3">
    <property type="interactions" value="888"/>
</dbReference>
<name>D8TCR3_SELML</name>
<dbReference type="InterPro" id="IPR002168">
    <property type="entry name" value="Lipase_GDXG_HIS_AS"/>
</dbReference>
<gene>
    <name evidence="4" type="primary">GID1b-2</name>
    <name evidence="4" type="ORF">SELMODRAFT_270047</name>
</gene>
<dbReference type="AlphaFoldDB" id="D8TCR3"/>
<dbReference type="KEGG" id="smo:SELMODRAFT_270047"/>
<evidence type="ECO:0000259" key="3">
    <source>
        <dbReference type="Pfam" id="PF07859"/>
    </source>
</evidence>
<protein>
    <submittedName>
        <fullName evidence="4">Uncharacterized protein GID1b-2</fullName>
    </submittedName>
</protein>
<organism evidence="5">
    <name type="scientific">Selaginella moellendorffii</name>
    <name type="common">Spikemoss</name>
    <dbReference type="NCBI Taxonomy" id="88036"/>
    <lineage>
        <taxon>Eukaryota</taxon>
        <taxon>Viridiplantae</taxon>
        <taxon>Streptophyta</taxon>
        <taxon>Embryophyta</taxon>
        <taxon>Tracheophyta</taxon>
        <taxon>Lycopodiopsida</taxon>
        <taxon>Selaginellales</taxon>
        <taxon>Selaginellaceae</taxon>
        <taxon>Selaginella</taxon>
    </lineage>
</organism>
<evidence type="ECO:0000256" key="2">
    <source>
        <dbReference type="ARBA" id="ARBA00022801"/>
    </source>
</evidence>
<dbReference type="eggNOG" id="KOG1515">
    <property type="taxonomic scope" value="Eukaryota"/>
</dbReference>
<dbReference type="InterPro" id="IPR050466">
    <property type="entry name" value="Carboxylest/Gibb_receptor"/>
</dbReference>
<evidence type="ECO:0000313" key="5">
    <source>
        <dbReference type="Proteomes" id="UP000001514"/>
    </source>
</evidence>
<dbReference type="PANTHER" id="PTHR23024:SF492">
    <property type="entry name" value="GIBBERELLIN RECEPTOR GID1C"/>
    <property type="match status" value="1"/>
</dbReference>
<feature type="domain" description="Alpha/beta hydrolase fold-3" evidence="3">
    <location>
        <begin position="116"/>
        <end position="339"/>
    </location>
</feature>
<dbReference type="InterPro" id="IPR013094">
    <property type="entry name" value="AB_hydrolase_3"/>
</dbReference>
<dbReference type="Gramene" id="EFJ05577">
    <property type="protein sequence ID" value="EFJ05577"/>
    <property type="gene ID" value="SELMODRAFT_270047"/>
</dbReference>
<dbReference type="PROSITE" id="PS01173">
    <property type="entry name" value="LIPASE_GDXG_HIS"/>
    <property type="match status" value="1"/>
</dbReference>
<dbReference type="HOGENOM" id="CLU_012494_22_1_1"/>
<dbReference type="STRING" id="88036.D8TCR3"/>
<dbReference type="GO" id="GO:0016787">
    <property type="term" value="F:hydrolase activity"/>
    <property type="evidence" value="ECO:0007669"/>
    <property type="project" value="UniProtKB-KW"/>
</dbReference>
<dbReference type="OMA" id="HFHCLME"/>
<proteinExistence type="inferred from homology"/>
<dbReference type="PANTHER" id="PTHR23024">
    <property type="entry name" value="ARYLACETAMIDE DEACETYLASE"/>
    <property type="match status" value="1"/>
</dbReference>
<dbReference type="Proteomes" id="UP000001514">
    <property type="component" value="Unassembled WGS sequence"/>
</dbReference>
<dbReference type="Gene3D" id="3.40.50.1820">
    <property type="entry name" value="alpha/beta hydrolase"/>
    <property type="match status" value="1"/>
</dbReference>
<dbReference type="SUPFAM" id="SSF53474">
    <property type="entry name" value="alpha/beta-Hydrolases"/>
    <property type="match status" value="1"/>
</dbReference>
<keyword evidence="5" id="KW-1185">Reference proteome</keyword>
<dbReference type="InParanoid" id="D8TCR3"/>
<evidence type="ECO:0000256" key="1">
    <source>
        <dbReference type="ARBA" id="ARBA00010515"/>
    </source>
</evidence>
<evidence type="ECO:0000313" key="4">
    <source>
        <dbReference type="EMBL" id="EFJ05577.1"/>
    </source>
</evidence>
<dbReference type="OrthoDB" id="408631at2759"/>
<keyword evidence="2" id="KW-0378">Hydrolase</keyword>
<reference evidence="4 5" key="1">
    <citation type="journal article" date="2011" name="Science">
        <title>The Selaginella genome identifies genetic changes associated with the evolution of vascular plants.</title>
        <authorList>
            <person name="Banks J.A."/>
            <person name="Nishiyama T."/>
            <person name="Hasebe M."/>
            <person name="Bowman J.L."/>
            <person name="Gribskov M."/>
            <person name="dePamphilis C."/>
            <person name="Albert V.A."/>
            <person name="Aono N."/>
            <person name="Aoyama T."/>
            <person name="Ambrose B.A."/>
            <person name="Ashton N.W."/>
            <person name="Axtell M.J."/>
            <person name="Barker E."/>
            <person name="Barker M.S."/>
            <person name="Bennetzen J.L."/>
            <person name="Bonawitz N.D."/>
            <person name="Chapple C."/>
            <person name="Cheng C."/>
            <person name="Correa L.G."/>
            <person name="Dacre M."/>
            <person name="DeBarry J."/>
            <person name="Dreyer I."/>
            <person name="Elias M."/>
            <person name="Engstrom E.M."/>
            <person name="Estelle M."/>
            <person name="Feng L."/>
            <person name="Finet C."/>
            <person name="Floyd S.K."/>
            <person name="Frommer W.B."/>
            <person name="Fujita T."/>
            <person name="Gramzow L."/>
            <person name="Gutensohn M."/>
            <person name="Harholt J."/>
            <person name="Hattori M."/>
            <person name="Heyl A."/>
            <person name="Hirai T."/>
            <person name="Hiwatashi Y."/>
            <person name="Ishikawa M."/>
            <person name="Iwata M."/>
            <person name="Karol K.G."/>
            <person name="Koehler B."/>
            <person name="Kolukisaoglu U."/>
            <person name="Kubo M."/>
            <person name="Kurata T."/>
            <person name="Lalonde S."/>
            <person name="Li K."/>
            <person name="Li Y."/>
            <person name="Litt A."/>
            <person name="Lyons E."/>
            <person name="Manning G."/>
            <person name="Maruyama T."/>
            <person name="Michael T.P."/>
            <person name="Mikami K."/>
            <person name="Miyazaki S."/>
            <person name="Morinaga S."/>
            <person name="Murata T."/>
            <person name="Mueller-Roeber B."/>
            <person name="Nelson D.R."/>
            <person name="Obara M."/>
            <person name="Oguri Y."/>
            <person name="Olmstead R.G."/>
            <person name="Onodera N."/>
            <person name="Petersen B.L."/>
            <person name="Pils B."/>
            <person name="Prigge M."/>
            <person name="Rensing S.A."/>
            <person name="Riano-Pachon D.M."/>
            <person name="Roberts A.W."/>
            <person name="Sato Y."/>
            <person name="Scheller H.V."/>
            <person name="Schulz B."/>
            <person name="Schulz C."/>
            <person name="Shakirov E.V."/>
            <person name="Shibagaki N."/>
            <person name="Shinohara N."/>
            <person name="Shippen D.E."/>
            <person name="Soerensen I."/>
            <person name="Sotooka R."/>
            <person name="Sugimoto N."/>
            <person name="Sugita M."/>
            <person name="Sumikawa N."/>
            <person name="Tanurdzic M."/>
            <person name="Theissen G."/>
            <person name="Ulvskov P."/>
            <person name="Wakazuki S."/>
            <person name="Weng J.K."/>
            <person name="Willats W.W."/>
            <person name="Wipf D."/>
            <person name="Wolf P.G."/>
            <person name="Yang L."/>
            <person name="Zimmer A.D."/>
            <person name="Zhu Q."/>
            <person name="Mitros T."/>
            <person name="Hellsten U."/>
            <person name="Loque D."/>
            <person name="Otillar R."/>
            <person name="Salamov A."/>
            <person name="Schmutz J."/>
            <person name="Shapiro H."/>
            <person name="Lindquist E."/>
            <person name="Lucas S."/>
            <person name="Rokhsar D."/>
            <person name="Grigoriev I.V."/>
        </authorList>
    </citation>
    <scope>NUCLEOTIDE SEQUENCE [LARGE SCALE GENOMIC DNA]</scope>
</reference>
<dbReference type="InterPro" id="IPR029058">
    <property type="entry name" value="AB_hydrolase_fold"/>
</dbReference>